<dbReference type="SUPFAM" id="SSF82171">
    <property type="entry name" value="DPP6 N-terminal domain-like"/>
    <property type="match status" value="1"/>
</dbReference>
<name>A0A9X1LIH3_9FLAO</name>
<dbReference type="InterPro" id="IPR029058">
    <property type="entry name" value="AB_hydrolase_fold"/>
</dbReference>
<dbReference type="InterPro" id="IPR001375">
    <property type="entry name" value="Peptidase_S9_cat"/>
</dbReference>
<dbReference type="Proteomes" id="UP001139414">
    <property type="component" value="Unassembled WGS sequence"/>
</dbReference>
<dbReference type="GO" id="GO:0006508">
    <property type="term" value="P:proteolysis"/>
    <property type="evidence" value="ECO:0007669"/>
    <property type="project" value="UniProtKB-KW"/>
</dbReference>
<dbReference type="InterPro" id="IPR015943">
    <property type="entry name" value="WD40/YVTN_repeat-like_dom_sf"/>
</dbReference>
<feature type="domain" description="Peptidase S9A N-terminal" evidence="6">
    <location>
        <begin position="78"/>
        <end position="348"/>
    </location>
</feature>
<keyword evidence="8" id="KW-1185">Reference proteome</keyword>
<feature type="signal peptide" evidence="4">
    <location>
        <begin position="1"/>
        <end position="17"/>
    </location>
</feature>
<comment type="caution">
    <text evidence="7">The sequence shown here is derived from an EMBL/GenBank/DDBJ whole genome shotgun (WGS) entry which is preliminary data.</text>
</comment>
<evidence type="ECO:0000256" key="1">
    <source>
        <dbReference type="ARBA" id="ARBA00022670"/>
    </source>
</evidence>
<dbReference type="Gene3D" id="2.130.10.10">
    <property type="entry name" value="YVTN repeat-like/Quinoprotein amine dehydrogenase"/>
    <property type="match status" value="1"/>
</dbReference>
<evidence type="ECO:0000259" key="6">
    <source>
        <dbReference type="Pfam" id="PF02897"/>
    </source>
</evidence>
<dbReference type="EMBL" id="JAJBZG010000002">
    <property type="protein sequence ID" value="MCB7480779.1"/>
    <property type="molecule type" value="Genomic_DNA"/>
</dbReference>
<keyword evidence="3" id="KW-0720">Serine protease</keyword>
<evidence type="ECO:0000256" key="3">
    <source>
        <dbReference type="ARBA" id="ARBA00022825"/>
    </source>
</evidence>
<dbReference type="PANTHER" id="PTHR42776">
    <property type="entry name" value="SERINE PEPTIDASE S9 FAMILY MEMBER"/>
    <property type="match status" value="1"/>
</dbReference>
<evidence type="ECO:0000259" key="5">
    <source>
        <dbReference type="Pfam" id="PF00326"/>
    </source>
</evidence>
<evidence type="ECO:0000256" key="2">
    <source>
        <dbReference type="ARBA" id="ARBA00022801"/>
    </source>
</evidence>
<keyword evidence="2 7" id="KW-0378">Hydrolase</keyword>
<protein>
    <submittedName>
        <fullName evidence="7">Alpha/beta fold hydrolase</fullName>
    </submittedName>
</protein>
<organism evidence="7 8">
    <name type="scientific">Christiangramia sediminis</name>
    <dbReference type="NCBI Taxonomy" id="2881336"/>
    <lineage>
        <taxon>Bacteria</taxon>
        <taxon>Pseudomonadati</taxon>
        <taxon>Bacteroidota</taxon>
        <taxon>Flavobacteriia</taxon>
        <taxon>Flavobacteriales</taxon>
        <taxon>Flavobacteriaceae</taxon>
        <taxon>Christiangramia</taxon>
    </lineage>
</organism>
<feature type="domain" description="Peptidase S9 prolyl oligopeptidase catalytic" evidence="5">
    <location>
        <begin position="411"/>
        <end position="621"/>
    </location>
</feature>
<sequence length="634" mass="71536">MKKINFLFLLFAAGLFAQDQEKPKEYSIEQFYENTRIGGGSFSADESKLLISSDKSGIFNLFEINIADGTQTAVTNSKEESFFAVDYVPNSENILYSADKGGNEIDHIYLLKPDGTSKDLTPGENEKANFAGWSGDKQYMYYLSNKRNPQFFDLYRMKTGVWEPELLYENTEGYSVSGISASGKHLALAKPITTSENKLFLLNRENGEMTEISKPGFNYSPTGFNKDETELYYTTNHGGEFSRLMSFNLESKESKVIYETNWDVMYSNLSENDTYRVIAINEDGANKLILWENATKTPMELPEIKDGNIVSASFSESEDLLRLTVGTSKTPNNIYVYNIKTKELKKLTSTLNPEIDPNDLVSAEVVRYKSFDGLEIPAIYYNPLNATADNKKPALVWVHGGPGGQSRVGYSALIQYLVNHGYAVLAVNNRGSSGYGASFYKMDDKNHGEKDLQDVIYGKKWLESQDYINKDQIGIIGGSYGGYMTMAAMTFEPDEFEVGVNIFGVTNWLRTLRSIPPYWESFKNALYEELGDPTTKDSIRLRKISPLFHAENVKNPIMVLQGANDPRVLQVESDEIVEAVKANDVPVEYMVFPDEGHGFIKKENEIKGYRQILSFLDKYLRDEDVSMPEKALKD</sequence>
<dbReference type="Gene3D" id="2.120.10.30">
    <property type="entry name" value="TolB, C-terminal domain"/>
    <property type="match status" value="1"/>
</dbReference>
<keyword evidence="4" id="KW-0732">Signal</keyword>
<dbReference type="Pfam" id="PF00326">
    <property type="entry name" value="Peptidase_S9"/>
    <property type="match status" value="1"/>
</dbReference>
<dbReference type="PANTHER" id="PTHR42776:SF27">
    <property type="entry name" value="DIPEPTIDYL PEPTIDASE FAMILY MEMBER 6"/>
    <property type="match status" value="1"/>
</dbReference>
<evidence type="ECO:0000256" key="4">
    <source>
        <dbReference type="SAM" id="SignalP"/>
    </source>
</evidence>
<dbReference type="AlphaFoldDB" id="A0A9X1LIH3"/>
<dbReference type="PRINTS" id="PR00862">
    <property type="entry name" value="PROLIGOPTASE"/>
</dbReference>
<gene>
    <name evidence="7" type="ORF">LGQ90_05810</name>
</gene>
<dbReference type="Gene3D" id="3.40.50.1820">
    <property type="entry name" value="alpha/beta hydrolase"/>
    <property type="match status" value="1"/>
</dbReference>
<dbReference type="InterPro" id="IPR002470">
    <property type="entry name" value="Peptidase_S9A"/>
</dbReference>
<proteinExistence type="predicted"/>
<reference evidence="7" key="1">
    <citation type="submission" date="2021-10" db="EMBL/GenBank/DDBJ databases">
        <title>Gramella sp. ASW11-100T, isolated from marine sediment.</title>
        <authorList>
            <person name="Xia C."/>
        </authorList>
    </citation>
    <scope>NUCLEOTIDE SEQUENCE</scope>
    <source>
        <strain evidence="7">ASW11-100</strain>
    </source>
</reference>
<accession>A0A9X1LIH3</accession>
<dbReference type="SUPFAM" id="SSF53474">
    <property type="entry name" value="alpha/beta-Hydrolases"/>
    <property type="match status" value="1"/>
</dbReference>
<dbReference type="Pfam" id="PF02897">
    <property type="entry name" value="Peptidase_S9_N"/>
    <property type="match status" value="1"/>
</dbReference>
<dbReference type="InterPro" id="IPR023302">
    <property type="entry name" value="Pept_S9A_N"/>
</dbReference>
<feature type="chain" id="PRO_5040939467" evidence="4">
    <location>
        <begin position="18"/>
        <end position="634"/>
    </location>
</feature>
<dbReference type="GO" id="GO:0004252">
    <property type="term" value="F:serine-type endopeptidase activity"/>
    <property type="evidence" value="ECO:0007669"/>
    <property type="project" value="InterPro"/>
</dbReference>
<keyword evidence="1" id="KW-0645">Protease</keyword>
<evidence type="ECO:0000313" key="7">
    <source>
        <dbReference type="EMBL" id="MCB7480779.1"/>
    </source>
</evidence>
<dbReference type="RefSeq" id="WP_229339120.1">
    <property type="nucleotide sequence ID" value="NZ_JAJBZG010000002.1"/>
</dbReference>
<dbReference type="InterPro" id="IPR011042">
    <property type="entry name" value="6-blade_b-propeller_TolB-like"/>
</dbReference>
<evidence type="ECO:0000313" key="8">
    <source>
        <dbReference type="Proteomes" id="UP001139414"/>
    </source>
</evidence>